<evidence type="ECO:0000256" key="1">
    <source>
        <dbReference type="SAM" id="Phobius"/>
    </source>
</evidence>
<feature type="domain" description="Uncharacterized GPI-anchored protein At5g19230-like" evidence="2">
    <location>
        <begin position="203"/>
        <end position="324"/>
    </location>
</feature>
<evidence type="ECO:0000313" key="4">
    <source>
        <dbReference type="Proteomes" id="UP001164929"/>
    </source>
</evidence>
<comment type="caution">
    <text evidence="3">The sequence shown here is derived from an EMBL/GenBank/DDBJ whole genome shotgun (WGS) entry which is preliminary data.</text>
</comment>
<keyword evidence="1" id="KW-0812">Transmembrane</keyword>
<reference evidence="3" key="1">
    <citation type="journal article" date="2023" name="Mol. Ecol. Resour.">
        <title>Chromosome-level genome assembly of a triploid poplar Populus alba 'Berolinensis'.</title>
        <authorList>
            <person name="Chen S."/>
            <person name="Yu Y."/>
            <person name="Wang X."/>
            <person name="Wang S."/>
            <person name="Zhang T."/>
            <person name="Zhou Y."/>
            <person name="He R."/>
            <person name="Meng N."/>
            <person name="Wang Y."/>
            <person name="Liu W."/>
            <person name="Liu Z."/>
            <person name="Liu J."/>
            <person name="Guo Q."/>
            <person name="Huang H."/>
            <person name="Sederoff R.R."/>
            <person name="Wang G."/>
            <person name="Qu G."/>
            <person name="Chen S."/>
        </authorList>
    </citation>
    <scope>NUCLEOTIDE SEQUENCE</scope>
    <source>
        <strain evidence="3">SC-2020</strain>
    </source>
</reference>
<dbReference type="InterPro" id="IPR059083">
    <property type="entry name" value="At5g19230_dom"/>
</dbReference>
<evidence type="ECO:0000313" key="3">
    <source>
        <dbReference type="EMBL" id="KAJ6996057.1"/>
    </source>
</evidence>
<feature type="domain" description="Uncharacterized GPI-anchored protein At5g19230-like" evidence="2">
    <location>
        <begin position="2"/>
        <end position="69"/>
    </location>
</feature>
<dbReference type="Pfam" id="PF25884">
    <property type="entry name" value="At5g19230"/>
    <property type="match status" value="2"/>
</dbReference>
<name>A0AAD6QSV9_9ROSI</name>
<keyword evidence="1" id="KW-0472">Membrane</keyword>
<dbReference type="Proteomes" id="UP001164929">
    <property type="component" value="Chromosome 5"/>
</dbReference>
<dbReference type="AlphaFoldDB" id="A0AAD6QSV9"/>
<organism evidence="3 4">
    <name type="scientific">Populus alba x Populus x berolinensis</name>
    <dbReference type="NCBI Taxonomy" id="444605"/>
    <lineage>
        <taxon>Eukaryota</taxon>
        <taxon>Viridiplantae</taxon>
        <taxon>Streptophyta</taxon>
        <taxon>Embryophyta</taxon>
        <taxon>Tracheophyta</taxon>
        <taxon>Spermatophyta</taxon>
        <taxon>Magnoliopsida</taxon>
        <taxon>eudicotyledons</taxon>
        <taxon>Gunneridae</taxon>
        <taxon>Pentapetalae</taxon>
        <taxon>rosids</taxon>
        <taxon>fabids</taxon>
        <taxon>Malpighiales</taxon>
        <taxon>Salicaceae</taxon>
        <taxon>Saliceae</taxon>
        <taxon>Populus</taxon>
    </lineage>
</organism>
<dbReference type="PANTHER" id="PTHR33976:SF2">
    <property type="entry name" value="GLYCOPROTEIN MEMBRANE GPI-ANCHORED"/>
    <property type="match status" value="1"/>
</dbReference>
<feature type="transmembrane region" description="Helical" evidence="1">
    <location>
        <begin position="169"/>
        <end position="191"/>
    </location>
</feature>
<accession>A0AAD6QSV9</accession>
<dbReference type="EMBL" id="JAQIZT010000005">
    <property type="protein sequence ID" value="KAJ6996057.1"/>
    <property type="molecule type" value="Genomic_DNA"/>
</dbReference>
<keyword evidence="1" id="KW-1133">Transmembrane helix</keyword>
<keyword evidence="4" id="KW-1185">Reference proteome</keyword>
<protein>
    <recommendedName>
        <fullName evidence="2">Uncharacterized GPI-anchored protein At5g19230-like domain-containing protein</fullName>
    </recommendedName>
</protein>
<gene>
    <name evidence="3" type="ORF">NC653_012824</name>
</gene>
<dbReference type="InterPro" id="IPR045285">
    <property type="entry name" value="At5g19230-like"/>
</dbReference>
<sequence length="359" mass="39548">MYPDQLANCIDTNHTTDGVVLPVCLPEDGLDEVSLLHNYTRTRYVHYIKDPNFTGIGIGSNDYWMVVVLNNKTSTWSSSASANGLVSKLGFGHGVVSLFLGMLFYLVFTSSFFVSSSMIDIGRCRRRKKKLLCVTEDIKENLEAAFTLKKNASTIKQGKNKYSKGQLNLLAMASLQLTSALFVLFQAIFLFSSAVLSCGDEKHELFKNINAYRTLFLDIPALTKNKKAKCLANEIADKLDQPCNETTPVDQIKLDSYPDQLKDCVGTSHVTDAVVMPVCAPADEVEAVPLLHNYTRPPFKKYIKDKSYTGAGVGSNDYWMVVVLNRNTSTWSSSAGTNGLVSGAGVVSMFLGMLFHLVL</sequence>
<evidence type="ECO:0000259" key="2">
    <source>
        <dbReference type="Pfam" id="PF25884"/>
    </source>
</evidence>
<proteinExistence type="predicted"/>
<feature type="transmembrane region" description="Helical" evidence="1">
    <location>
        <begin position="95"/>
        <end position="119"/>
    </location>
</feature>
<dbReference type="PANTHER" id="PTHR33976">
    <property type="entry name" value="OS07G0645000 PROTEIN"/>
    <property type="match status" value="1"/>
</dbReference>